<keyword evidence="2 4" id="KW-0697">Rotamase</keyword>
<sequence>MRFDLLLFSLRSLATRSVRSAHFASFASFASLACSPAMSTGLPAPWTVRYSRSKKREYYFNPDSKQSQWDAPDGTDKAALAQHLKDHPLRVRCLHILLKHADSRRPVSSRTAAKITLSKEAARTELQELHDRLITDDPVKKGAFEQAARDRSDCSSYKRGGDLGWFGRGEMQPAFEQAAFALSVGDISGIVDSDSGLHIIKRVA</sequence>
<evidence type="ECO:0000256" key="2">
    <source>
        <dbReference type="ARBA" id="ARBA00023110"/>
    </source>
</evidence>
<dbReference type="InterPro" id="IPR036020">
    <property type="entry name" value="WW_dom_sf"/>
</dbReference>
<evidence type="ECO:0000313" key="8">
    <source>
        <dbReference type="EMBL" id="GMM59051.1"/>
    </source>
</evidence>
<evidence type="ECO:0000313" key="9">
    <source>
        <dbReference type="Proteomes" id="UP001377567"/>
    </source>
</evidence>
<evidence type="ECO:0000256" key="4">
    <source>
        <dbReference type="PROSITE-ProRule" id="PRU00278"/>
    </source>
</evidence>
<dbReference type="InterPro" id="IPR051370">
    <property type="entry name" value="PPIase_Pin1"/>
</dbReference>
<dbReference type="InterPro" id="IPR046357">
    <property type="entry name" value="PPIase_dom_sf"/>
</dbReference>
<dbReference type="InterPro" id="IPR000297">
    <property type="entry name" value="PPIase_PpiC"/>
</dbReference>
<dbReference type="Gene3D" id="2.20.70.10">
    <property type="match status" value="1"/>
</dbReference>
<dbReference type="EMBL" id="BTGD01000025">
    <property type="protein sequence ID" value="GMM59051.1"/>
    <property type="molecule type" value="Genomic_DNA"/>
</dbReference>
<dbReference type="Pfam" id="PF00397">
    <property type="entry name" value="WW"/>
    <property type="match status" value="1"/>
</dbReference>
<dbReference type="Gene3D" id="3.10.50.40">
    <property type="match status" value="1"/>
</dbReference>
<dbReference type="GO" id="GO:0005634">
    <property type="term" value="C:nucleus"/>
    <property type="evidence" value="ECO:0007669"/>
    <property type="project" value="TreeGrafter"/>
</dbReference>
<dbReference type="SUPFAM" id="SSF51045">
    <property type="entry name" value="WW domain"/>
    <property type="match status" value="1"/>
</dbReference>
<dbReference type="PANTHER" id="PTHR10657">
    <property type="entry name" value="PEPTIDYL-PROLYL CIS-TRANS ISOMERASE"/>
    <property type="match status" value="1"/>
</dbReference>
<dbReference type="PROSITE" id="PS50020">
    <property type="entry name" value="WW_DOMAIN_2"/>
    <property type="match status" value="1"/>
</dbReference>
<dbReference type="PROSITE" id="PS01096">
    <property type="entry name" value="PPIC_PPIASE_1"/>
    <property type="match status" value="1"/>
</dbReference>
<proteinExistence type="predicted"/>
<dbReference type="PANTHER" id="PTHR10657:SF4">
    <property type="entry name" value="PEPTIDYL-PROLYL CIS-TRANS ISOMERASE-RELATED"/>
    <property type="match status" value="1"/>
</dbReference>
<protein>
    <recommendedName>
        <fullName evidence="5">Peptidyl-prolyl cis-trans isomerase</fullName>
        <ecNumber evidence="5">5.2.1.8</ecNumber>
    </recommendedName>
</protein>
<keyword evidence="9" id="KW-1185">Reference proteome</keyword>
<organism evidence="8 9">
    <name type="scientific">Maudiozyma humilis</name>
    <name type="common">Sour dough yeast</name>
    <name type="synonym">Kazachstania humilis</name>
    <dbReference type="NCBI Taxonomy" id="51915"/>
    <lineage>
        <taxon>Eukaryota</taxon>
        <taxon>Fungi</taxon>
        <taxon>Dikarya</taxon>
        <taxon>Ascomycota</taxon>
        <taxon>Saccharomycotina</taxon>
        <taxon>Saccharomycetes</taxon>
        <taxon>Saccharomycetales</taxon>
        <taxon>Saccharomycetaceae</taxon>
        <taxon>Maudiozyma</taxon>
    </lineage>
</organism>
<dbReference type="PROSITE" id="PS50198">
    <property type="entry name" value="PPIC_PPIASE_2"/>
    <property type="match status" value="1"/>
</dbReference>
<comment type="catalytic activity">
    <reaction evidence="1 5">
        <text>[protein]-peptidylproline (omega=180) = [protein]-peptidylproline (omega=0)</text>
        <dbReference type="Rhea" id="RHEA:16237"/>
        <dbReference type="Rhea" id="RHEA-COMP:10747"/>
        <dbReference type="Rhea" id="RHEA-COMP:10748"/>
        <dbReference type="ChEBI" id="CHEBI:83833"/>
        <dbReference type="ChEBI" id="CHEBI:83834"/>
        <dbReference type="EC" id="5.2.1.8"/>
    </reaction>
</comment>
<dbReference type="AlphaFoldDB" id="A0AAV5S9G5"/>
<dbReference type="GO" id="GO:0060255">
    <property type="term" value="P:regulation of macromolecule metabolic process"/>
    <property type="evidence" value="ECO:0007669"/>
    <property type="project" value="UniProtKB-ARBA"/>
</dbReference>
<feature type="domain" description="WW" evidence="6">
    <location>
        <begin position="40"/>
        <end position="74"/>
    </location>
</feature>
<dbReference type="GO" id="GO:0080090">
    <property type="term" value="P:regulation of primary metabolic process"/>
    <property type="evidence" value="ECO:0007669"/>
    <property type="project" value="UniProtKB-ARBA"/>
</dbReference>
<evidence type="ECO:0000256" key="5">
    <source>
        <dbReference type="RuleBase" id="RU363014"/>
    </source>
</evidence>
<evidence type="ECO:0000259" key="7">
    <source>
        <dbReference type="PROSITE" id="PS50198"/>
    </source>
</evidence>
<keyword evidence="3 4" id="KW-0413">Isomerase</keyword>
<gene>
    <name evidence="8" type="ORF">DAKH74_056680</name>
</gene>
<accession>A0AAV5S9G5</accession>
<evidence type="ECO:0000256" key="1">
    <source>
        <dbReference type="ARBA" id="ARBA00000971"/>
    </source>
</evidence>
<feature type="domain" description="PpiC" evidence="7">
    <location>
        <begin position="88"/>
        <end position="204"/>
    </location>
</feature>
<comment type="caution">
    <text evidence="8">The sequence shown here is derived from an EMBL/GenBank/DDBJ whole genome shotgun (WGS) entry which is preliminary data.</text>
</comment>
<dbReference type="Pfam" id="PF00639">
    <property type="entry name" value="Rotamase"/>
    <property type="match status" value="1"/>
</dbReference>
<reference evidence="8 9" key="1">
    <citation type="journal article" date="2023" name="Elife">
        <title>Identification of key yeast species and microbe-microbe interactions impacting larval growth of Drosophila in the wild.</title>
        <authorList>
            <person name="Mure A."/>
            <person name="Sugiura Y."/>
            <person name="Maeda R."/>
            <person name="Honda K."/>
            <person name="Sakurai N."/>
            <person name="Takahashi Y."/>
            <person name="Watada M."/>
            <person name="Katoh T."/>
            <person name="Gotoh A."/>
            <person name="Gotoh Y."/>
            <person name="Taniguchi I."/>
            <person name="Nakamura K."/>
            <person name="Hayashi T."/>
            <person name="Katayama T."/>
            <person name="Uemura T."/>
            <person name="Hattori Y."/>
        </authorList>
    </citation>
    <scope>NUCLEOTIDE SEQUENCE [LARGE SCALE GENOMIC DNA]</scope>
    <source>
        <strain evidence="8 9">KH-74</strain>
    </source>
</reference>
<dbReference type="PROSITE" id="PS51257">
    <property type="entry name" value="PROKAR_LIPOPROTEIN"/>
    <property type="match status" value="1"/>
</dbReference>
<dbReference type="InterPro" id="IPR023058">
    <property type="entry name" value="PPIase_PpiC_CS"/>
</dbReference>
<evidence type="ECO:0000256" key="3">
    <source>
        <dbReference type="ARBA" id="ARBA00023235"/>
    </source>
</evidence>
<dbReference type="SMART" id="SM00456">
    <property type="entry name" value="WW"/>
    <property type="match status" value="1"/>
</dbReference>
<dbReference type="CDD" id="cd00201">
    <property type="entry name" value="WW"/>
    <property type="match status" value="1"/>
</dbReference>
<dbReference type="InterPro" id="IPR001202">
    <property type="entry name" value="WW_dom"/>
</dbReference>
<dbReference type="SUPFAM" id="SSF54534">
    <property type="entry name" value="FKBP-like"/>
    <property type="match status" value="1"/>
</dbReference>
<dbReference type="Proteomes" id="UP001377567">
    <property type="component" value="Unassembled WGS sequence"/>
</dbReference>
<dbReference type="GO" id="GO:0005829">
    <property type="term" value="C:cytosol"/>
    <property type="evidence" value="ECO:0007669"/>
    <property type="project" value="TreeGrafter"/>
</dbReference>
<dbReference type="FunFam" id="3.10.50.40:FF:000010">
    <property type="entry name" value="Peptidyl-prolyl cis-trans isomerase Pin1"/>
    <property type="match status" value="1"/>
</dbReference>
<dbReference type="GO" id="GO:0003755">
    <property type="term" value="F:peptidyl-prolyl cis-trans isomerase activity"/>
    <property type="evidence" value="ECO:0007669"/>
    <property type="project" value="UniProtKB-UniRule"/>
</dbReference>
<dbReference type="EC" id="5.2.1.8" evidence="5"/>
<name>A0AAV5S9G5_MAUHU</name>
<evidence type="ECO:0000259" key="6">
    <source>
        <dbReference type="PROSITE" id="PS50020"/>
    </source>
</evidence>